<protein>
    <submittedName>
        <fullName evidence="3">Uncharacterized protein</fullName>
    </submittedName>
</protein>
<reference evidence="3" key="1">
    <citation type="submission" date="2020-10" db="EMBL/GenBank/DDBJ databases">
        <title>The Whole-Genome Sequence of Metschnikowia persimmonesis, a Novel Endophytic Yeast Species Isolated from Medicinal Plant Diospyros kaki Thumb.</title>
        <authorList>
            <person name="Rahmat E."/>
            <person name="Kang Y."/>
        </authorList>
    </citation>
    <scope>NUCLEOTIDE SEQUENCE</scope>
    <source>
        <strain evidence="3">KIOM G15050</strain>
    </source>
</reference>
<keyword evidence="4" id="KW-1185">Reference proteome</keyword>
<proteinExistence type="predicted"/>
<feature type="region of interest" description="Disordered" evidence="2">
    <location>
        <begin position="328"/>
        <end position="395"/>
    </location>
</feature>
<feature type="compositionally biased region" description="Basic and acidic residues" evidence="2">
    <location>
        <begin position="358"/>
        <end position="379"/>
    </location>
</feature>
<evidence type="ECO:0000313" key="3">
    <source>
        <dbReference type="EMBL" id="KAF8002122.1"/>
    </source>
</evidence>
<dbReference type="AlphaFoldDB" id="A0A8H7GT59"/>
<sequence length="590" mass="68049">MPAKQSLAERYALRLSQTLATQNHYLDLISQILSDTKSHHNPPRTARSPRKLLAEKYQTQKAGKNTGRRVPGASGLPIKRVSVSRQDASNNALPKLYKTTQSPELFARKRLFQLSDANDYKVSKKQSSGARVAQIARGITNFLGSMRRKTPESATKKGHDGVQGSISKYSEPDKYDDSFNPRKVTEFPDFSRNYTPKRVLEDTGDIDEVDIAIRENKHRQEKERLERQLNFEKQQIADLREEYERKLYVQKRDYEAQLHDLREEIVYLKEVGNDREAARRQAEMRQKEAQHEKESILEEQNRILADLDECKKSLFEKETLLAARGEELERKTGDLGPREEIQSDKKASIPEIAMSPEPAKDNERVTANSEEKDGFHSDDFTGTSEEYPAFEPFGVDTNKLDTEERALYNSLVSTLKLLDRRDHDRDEPEDELLKMIQKLEYWIRNVNGIPDPRYGRSTARIRDVIRCFDCAEPLLATEPRRALKEFNLEKIKKVKGSLENVINRFSKKSNVLSNTKESGLRACNEMRGLNLTSPPEEITRYVNFLGDQVVSLWLIRECTGIIEEARNALNLVQRVEKAMQKYSEEKEEKP</sequence>
<feature type="compositionally biased region" description="Basic and acidic residues" evidence="2">
    <location>
        <begin position="149"/>
        <end position="160"/>
    </location>
</feature>
<feature type="compositionally biased region" description="Basic and acidic residues" evidence="2">
    <location>
        <begin position="328"/>
        <end position="348"/>
    </location>
</feature>
<dbReference type="EMBL" id="JACBPP010000004">
    <property type="protein sequence ID" value="KAF8002122.1"/>
    <property type="molecule type" value="Genomic_DNA"/>
</dbReference>
<evidence type="ECO:0000256" key="2">
    <source>
        <dbReference type="SAM" id="MobiDB-lite"/>
    </source>
</evidence>
<comment type="caution">
    <text evidence="3">The sequence shown here is derived from an EMBL/GenBank/DDBJ whole genome shotgun (WGS) entry which is preliminary data.</text>
</comment>
<accession>A0A8H7GT59</accession>
<feature type="region of interest" description="Disordered" evidence="2">
    <location>
        <begin position="148"/>
        <end position="177"/>
    </location>
</feature>
<dbReference type="OrthoDB" id="10307470at2759"/>
<feature type="coiled-coil region" evidence="1">
    <location>
        <begin position="215"/>
        <end position="299"/>
    </location>
</feature>
<name>A0A8H7GT59_9ASCO</name>
<keyword evidence="1" id="KW-0175">Coiled coil</keyword>
<evidence type="ECO:0000256" key="1">
    <source>
        <dbReference type="SAM" id="Coils"/>
    </source>
</evidence>
<gene>
    <name evidence="3" type="ORF">HF325_003087</name>
</gene>
<organism evidence="3 4">
    <name type="scientific">Metschnikowia pulcherrima</name>
    <dbReference type="NCBI Taxonomy" id="27326"/>
    <lineage>
        <taxon>Eukaryota</taxon>
        <taxon>Fungi</taxon>
        <taxon>Dikarya</taxon>
        <taxon>Ascomycota</taxon>
        <taxon>Saccharomycotina</taxon>
        <taxon>Pichiomycetes</taxon>
        <taxon>Metschnikowiaceae</taxon>
        <taxon>Metschnikowia</taxon>
    </lineage>
</organism>
<dbReference type="Proteomes" id="UP000649328">
    <property type="component" value="Unassembled WGS sequence"/>
</dbReference>
<evidence type="ECO:0000313" key="4">
    <source>
        <dbReference type="Proteomes" id="UP000649328"/>
    </source>
</evidence>